<feature type="compositionally biased region" description="Basic residues" evidence="1">
    <location>
        <begin position="113"/>
        <end position="180"/>
    </location>
</feature>
<sequence length="239" mass="27988">MTNTYRLVNPYIKGEFNSKVKANNSIEAAREIYKNISEHFNNNLPKFYFTILKGHTGASNKFYHFEVKETKVNDEVNFSLESYQVKDESEQLKKFKANLKKFKGRFNKEGGGKKRSSRKRSSKKRSGKKRSSKKRSGKKRSSKKRSGKKSRSKGKKRSSKKRSRKKSRSKGSSKRRRSKRNSSSSDSDDFYRYAQSYVPVVNQPISYMYYDPLVYRLDTVHIPTFYAYVTPYIEINLLP</sequence>
<reference evidence="2" key="1">
    <citation type="journal article" date="2019" name="Philos. Trans. R. Soc. Lond., B, Biol. Sci.">
        <title>Targeted metagenomic recovery of four divergent viruses reveals shared and distinctive characteristics of giant viruses of marine eukaryotes.</title>
        <authorList>
            <person name="Needham D.M."/>
            <person name="Poirier C."/>
            <person name="Hehenberger E."/>
            <person name="Jimenez V."/>
            <person name="Swalwell J.E."/>
            <person name="Santoro A.E."/>
            <person name="Worden A.Z."/>
        </authorList>
    </citation>
    <scope>NUCLEOTIDE SEQUENCE</scope>
    <source>
        <strain evidence="2">MPacV-611</strain>
    </source>
</reference>
<feature type="region of interest" description="Disordered" evidence="1">
    <location>
        <begin position="103"/>
        <end position="188"/>
    </location>
</feature>
<protein>
    <submittedName>
        <fullName evidence="2">Uncharacterized protein</fullName>
    </submittedName>
</protein>
<evidence type="ECO:0000256" key="1">
    <source>
        <dbReference type="SAM" id="MobiDB-lite"/>
    </source>
</evidence>
<name>A0A5J6VKP9_9VIRU</name>
<organism evidence="2">
    <name type="scientific">Megaviridae environmental sample</name>
    <dbReference type="NCBI Taxonomy" id="1737588"/>
    <lineage>
        <taxon>Viruses</taxon>
        <taxon>Varidnaviria</taxon>
        <taxon>Bamfordvirae</taxon>
        <taxon>Nucleocytoviricota</taxon>
        <taxon>Megaviricetes</taxon>
        <taxon>Imitervirales</taxon>
        <taxon>Mimiviridae</taxon>
        <taxon>environmental samples</taxon>
    </lineage>
</organism>
<accession>A0A5J6VKP9</accession>
<proteinExistence type="predicted"/>
<dbReference type="EMBL" id="MN448289">
    <property type="protein sequence ID" value="QFG74652.1"/>
    <property type="molecule type" value="Genomic_DNA"/>
</dbReference>
<evidence type="ECO:0000313" key="2">
    <source>
        <dbReference type="EMBL" id="QFG74652.1"/>
    </source>
</evidence>